<evidence type="ECO:0000256" key="1">
    <source>
        <dbReference type="ARBA" id="ARBA00022448"/>
    </source>
</evidence>
<evidence type="ECO:0000259" key="9">
    <source>
        <dbReference type="Pfam" id="PF13375"/>
    </source>
</evidence>
<keyword evidence="3" id="KW-0479">Metal-binding</keyword>
<sequence length="435" mass="46526">MGGYNLENFVFPLQQHIGTPAEVVVKEGDLVKRGQLLAAKPADKMGSNIFTSVSGKVTAVTDKAVTVEPAAEQSKEYIRLTQSEPLALIEEAGLVGLGGAGFPTYVKLGQKLRPGGVVIANASECEPILSHNIEAIEKNPQQLIRGLEIVMEVVGAPKGVIAIKDIHEEAVKALEANLKDSRITLHYLPNIYPVGDERAIVREVLDTLLDVTALPSAANAIVINAESVCRVQEAVDLKKPLIDKDMTVAGKINGELIQVFHDVPLGISVRAMIEKAGGINGEYGEIIMGGPFMGKRVTLDDPVVKTTGGILVTQEFMRGPKKIGLLVCACGANQQRLEQIAASMGAEVTDVEFCKQAKLMKNGTRKCENPGHCPGQVQKVMAIKKSGADAILISNCSDCSNTVMSCAPQLKLPVYHCTDGALRAVNHKLIRRMKG</sequence>
<keyword evidence="6" id="KW-0408">Iron</keyword>
<dbReference type="NCBIfam" id="TIGR04481">
    <property type="entry name" value="PR_assoc_PrdC"/>
    <property type="match status" value="1"/>
</dbReference>
<keyword evidence="1" id="KW-0813">Transport</keyword>
<dbReference type="GO" id="GO:0051539">
    <property type="term" value="F:4 iron, 4 sulfur cluster binding"/>
    <property type="evidence" value="ECO:0007669"/>
    <property type="project" value="UniProtKB-KW"/>
</dbReference>
<feature type="domain" description="RnfC Barrel sandwich hybrid" evidence="9">
    <location>
        <begin position="8"/>
        <end position="66"/>
    </location>
</feature>
<dbReference type="GO" id="GO:0016020">
    <property type="term" value="C:membrane"/>
    <property type="evidence" value="ECO:0007669"/>
    <property type="project" value="InterPro"/>
</dbReference>
<evidence type="ECO:0000256" key="5">
    <source>
        <dbReference type="ARBA" id="ARBA00022982"/>
    </source>
</evidence>
<comment type="caution">
    <text evidence="10">The sequence shown here is derived from an EMBL/GenBank/DDBJ whole genome shotgun (WGS) entry which is preliminary data.</text>
</comment>
<dbReference type="PANTHER" id="PTHR43034:SF2">
    <property type="entry name" value="ION-TRANSLOCATING OXIDOREDUCTASE COMPLEX SUBUNIT C"/>
    <property type="match status" value="1"/>
</dbReference>
<keyword evidence="7" id="KW-0411">Iron-sulfur</keyword>
<evidence type="ECO:0000256" key="4">
    <source>
        <dbReference type="ARBA" id="ARBA00022737"/>
    </source>
</evidence>
<dbReference type="SUPFAM" id="SSF142984">
    <property type="entry name" value="Nqo1 middle domain-like"/>
    <property type="match status" value="1"/>
</dbReference>
<keyword evidence="4" id="KW-0677">Repeat</keyword>
<dbReference type="PATRIC" id="fig|861450.3.peg.1851"/>
<keyword evidence="11" id="KW-1185">Reference proteome</keyword>
<dbReference type="InterPro" id="IPR026902">
    <property type="entry name" value="RnfC_N"/>
</dbReference>
<dbReference type="GO" id="GO:0046872">
    <property type="term" value="F:metal ion binding"/>
    <property type="evidence" value="ECO:0007669"/>
    <property type="project" value="UniProtKB-KW"/>
</dbReference>
<evidence type="ECO:0000259" key="8">
    <source>
        <dbReference type="Pfam" id="PF01512"/>
    </source>
</evidence>
<proteinExistence type="predicted"/>
<feature type="domain" description="NADH-ubiquinone oxidoreductase 51kDa subunit FMN-binding" evidence="8">
    <location>
        <begin position="89"/>
        <end position="232"/>
    </location>
</feature>
<evidence type="ECO:0000256" key="2">
    <source>
        <dbReference type="ARBA" id="ARBA00022485"/>
    </source>
</evidence>
<evidence type="ECO:0000256" key="3">
    <source>
        <dbReference type="ARBA" id="ARBA00022723"/>
    </source>
</evidence>
<dbReference type="SUPFAM" id="SSF51230">
    <property type="entry name" value="Single hybrid motif"/>
    <property type="match status" value="1"/>
</dbReference>
<dbReference type="InterPro" id="IPR011053">
    <property type="entry name" value="Single_hybrid_motif"/>
</dbReference>
<evidence type="ECO:0000313" key="11">
    <source>
        <dbReference type="Proteomes" id="UP000005481"/>
    </source>
</evidence>
<dbReference type="Proteomes" id="UP000005481">
    <property type="component" value="Unassembled WGS sequence"/>
</dbReference>
<dbReference type="HOGENOM" id="CLU_051682_0_0_9"/>
<dbReference type="PANTHER" id="PTHR43034">
    <property type="entry name" value="ION-TRANSLOCATING OXIDOREDUCTASE COMPLEX SUBUNIT C"/>
    <property type="match status" value="1"/>
</dbReference>
<dbReference type="InterPro" id="IPR037225">
    <property type="entry name" value="Nuo51_FMN-bd_sf"/>
</dbReference>
<dbReference type="InterPro" id="IPR011538">
    <property type="entry name" value="Nuo51_FMN-bd"/>
</dbReference>
<dbReference type="InterPro" id="IPR031001">
    <property type="entry name" value="PR_assoc_PrdC"/>
</dbReference>
<accession>G9YJZ7</accession>
<dbReference type="EMBL" id="AGCJ01000091">
    <property type="protein sequence ID" value="EHM37822.1"/>
    <property type="molecule type" value="Genomic_DNA"/>
</dbReference>
<dbReference type="SUPFAM" id="SSF142019">
    <property type="entry name" value="Nqo1 FMN-binding domain-like"/>
    <property type="match status" value="1"/>
</dbReference>
<dbReference type="Pfam" id="PF01512">
    <property type="entry name" value="Complex1_51K"/>
    <property type="match status" value="1"/>
</dbReference>
<dbReference type="OrthoDB" id="9767754at2"/>
<keyword evidence="2" id="KW-0004">4Fe-4S</keyword>
<protein>
    <submittedName>
        <fullName evidence="10">Respiratory-chain NADH dehydrogenase subunit</fullName>
    </submittedName>
</protein>
<reference evidence="10 11" key="1">
    <citation type="submission" date="2011-08" db="EMBL/GenBank/DDBJ databases">
        <authorList>
            <person name="Weinstock G."/>
            <person name="Sodergren E."/>
            <person name="Clifton S."/>
            <person name="Fulton L."/>
            <person name="Fulton B."/>
            <person name="Courtney L."/>
            <person name="Fronick C."/>
            <person name="Harrison M."/>
            <person name="Strong C."/>
            <person name="Farmer C."/>
            <person name="Delahaunty K."/>
            <person name="Markovic C."/>
            <person name="Hall O."/>
            <person name="Minx P."/>
            <person name="Tomlinson C."/>
            <person name="Mitreva M."/>
            <person name="Hou S."/>
            <person name="Chen J."/>
            <person name="Wollam A."/>
            <person name="Pepin K.H."/>
            <person name="Johnson M."/>
            <person name="Bhonagiri V."/>
            <person name="Zhang X."/>
            <person name="Suruliraj S."/>
            <person name="Warren W."/>
            <person name="Chinwalla A."/>
            <person name="Mardis E.R."/>
            <person name="Wilson R.K."/>
        </authorList>
    </citation>
    <scope>NUCLEOTIDE SEQUENCE [LARGE SCALE GENOMIC DNA]</scope>
    <source>
        <strain evidence="10 11">F0357</strain>
    </source>
</reference>
<gene>
    <name evidence="10" type="ORF">HMPREF0080_02003</name>
</gene>
<evidence type="ECO:0000313" key="10">
    <source>
        <dbReference type="EMBL" id="EHM37822.1"/>
    </source>
</evidence>
<dbReference type="Gene3D" id="3.40.50.11540">
    <property type="entry name" value="NADH-ubiquinone oxidoreductase 51kDa subunit"/>
    <property type="match status" value="1"/>
</dbReference>
<name>G9YJZ7_9FIRM</name>
<dbReference type="eggNOG" id="COG4656">
    <property type="taxonomic scope" value="Bacteria"/>
</dbReference>
<evidence type="ECO:0000256" key="6">
    <source>
        <dbReference type="ARBA" id="ARBA00023004"/>
    </source>
</evidence>
<organism evidence="10 11">
    <name type="scientific">Anaeroglobus geminatus F0357</name>
    <dbReference type="NCBI Taxonomy" id="861450"/>
    <lineage>
        <taxon>Bacteria</taxon>
        <taxon>Bacillati</taxon>
        <taxon>Bacillota</taxon>
        <taxon>Negativicutes</taxon>
        <taxon>Veillonellales</taxon>
        <taxon>Veillonellaceae</taxon>
        <taxon>Anaeroglobus</taxon>
    </lineage>
</organism>
<evidence type="ECO:0000256" key="7">
    <source>
        <dbReference type="ARBA" id="ARBA00023014"/>
    </source>
</evidence>
<dbReference type="AlphaFoldDB" id="G9YJZ7"/>
<keyword evidence="5" id="KW-0249">Electron transport</keyword>
<dbReference type="Pfam" id="PF13375">
    <property type="entry name" value="RnfC_N"/>
    <property type="match status" value="1"/>
</dbReference>
<dbReference type="InterPro" id="IPR010208">
    <property type="entry name" value="Ion_transpt_RnfC/RsxC"/>
</dbReference>
<dbReference type="GO" id="GO:0009055">
    <property type="term" value="F:electron transfer activity"/>
    <property type="evidence" value="ECO:0007669"/>
    <property type="project" value="InterPro"/>
</dbReference>
<dbReference type="STRING" id="861450.HMPREF0080_02003"/>